<keyword evidence="4" id="KW-0408">Iron</keyword>
<dbReference type="PROSITE" id="PS51379">
    <property type="entry name" value="4FE4S_FER_2"/>
    <property type="match status" value="1"/>
</dbReference>
<accession>A0AAU7DJF7</accession>
<evidence type="ECO:0000256" key="4">
    <source>
        <dbReference type="ARBA" id="ARBA00023004"/>
    </source>
</evidence>
<keyword evidence="8" id="KW-0812">Transmembrane</keyword>
<comment type="subcellular location">
    <subcellularLocation>
        <location evidence="1">Cell membrane</location>
    </subcellularLocation>
</comment>
<keyword evidence="3" id="KW-0479">Metal-binding</keyword>
<sequence length="364" mass="40407">MSAQPVQLPPPSSKKKPLVRRLSPDQSQSTRHIVQGLFLLLNGWLGLQFFLWARYFERGGSGMFVPRPAGVEGWLPIAGLMNTKYLFLTGHVPAIHPAAMFLFIGFMLMSLLLKKAFCAWLCPVGTFSEFLWKLGRRVYGRNLHPPRWADIALRSLKYVLLGLFVAVIAAMSASALEDFMATPYGIVADVKMLNFFRDIGITAAVVIGLLVLLSTLVQNFWCRYLCPYGALMGLASLLSLVKIRRDQEACVDCGKCAKACPAGIAVDKLVQVRTVECTACMECVAVCSAQNALQLALPPRKASTPAERWRRRVLTPLTVCGVLAYIFFGLVLFARTTNHWKTDLPRSVYMQLVPRANQLTHPGM</sequence>
<dbReference type="PANTHER" id="PTHR30224">
    <property type="entry name" value="ELECTRON TRANSPORT PROTEIN"/>
    <property type="match status" value="1"/>
</dbReference>
<evidence type="ECO:0000256" key="1">
    <source>
        <dbReference type="ARBA" id="ARBA00004236"/>
    </source>
</evidence>
<name>A0AAU7DJF7_9BACT</name>
<dbReference type="InterPro" id="IPR052378">
    <property type="entry name" value="NosR_regulator"/>
</dbReference>
<organism evidence="10">
    <name type="scientific">Telmatobacter sp. DSM 110680</name>
    <dbReference type="NCBI Taxonomy" id="3036704"/>
    <lineage>
        <taxon>Bacteria</taxon>
        <taxon>Pseudomonadati</taxon>
        <taxon>Acidobacteriota</taxon>
        <taxon>Terriglobia</taxon>
        <taxon>Terriglobales</taxon>
        <taxon>Acidobacteriaceae</taxon>
        <taxon>Telmatobacter</taxon>
    </lineage>
</organism>
<dbReference type="GO" id="GO:0005886">
    <property type="term" value="C:plasma membrane"/>
    <property type="evidence" value="ECO:0007669"/>
    <property type="project" value="UniProtKB-SubCell"/>
</dbReference>
<dbReference type="InterPro" id="IPR017896">
    <property type="entry name" value="4Fe4S_Fe-S-bd"/>
</dbReference>
<proteinExistence type="predicted"/>
<keyword evidence="2" id="KW-1003">Cell membrane</keyword>
<feature type="domain" description="4Fe-4S ferredoxin-type" evidence="9">
    <location>
        <begin position="241"/>
        <end position="269"/>
    </location>
</feature>
<dbReference type="GO" id="GO:0046872">
    <property type="term" value="F:metal ion binding"/>
    <property type="evidence" value="ECO:0007669"/>
    <property type="project" value="UniProtKB-KW"/>
</dbReference>
<feature type="transmembrane region" description="Helical" evidence="8">
    <location>
        <begin position="85"/>
        <end position="111"/>
    </location>
</feature>
<evidence type="ECO:0000256" key="7">
    <source>
        <dbReference type="SAM" id="MobiDB-lite"/>
    </source>
</evidence>
<dbReference type="InterPro" id="IPR017900">
    <property type="entry name" value="4Fe4S_Fe_S_CS"/>
</dbReference>
<reference evidence="10" key="1">
    <citation type="submission" date="2023-03" db="EMBL/GenBank/DDBJ databases">
        <title>Edaphobacter sp.</title>
        <authorList>
            <person name="Huber K.J."/>
            <person name="Papendorf J."/>
            <person name="Pilke C."/>
            <person name="Bunk B."/>
            <person name="Sproeer C."/>
            <person name="Pester M."/>
        </authorList>
    </citation>
    <scope>NUCLEOTIDE SEQUENCE</scope>
    <source>
        <strain evidence="10">DSM 110680</strain>
    </source>
</reference>
<dbReference type="PROSITE" id="PS00198">
    <property type="entry name" value="4FE4S_FER_1"/>
    <property type="match status" value="1"/>
</dbReference>
<feature type="transmembrane region" description="Helical" evidence="8">
    <location>
        <begin position="33"/>
        <end position="53"/>
    </location>
</feature>
<dbReference type="PANTHER" id="PTHR30224:SF4">
    <property type="entry name" value="ELECTRON TRANSPORT PROTEIN YCCM-RELATED"/>
    <property type="match status" value="1"/>
</dbReference>
<evidence type="ECO:0000256" key="6">
    <source>
        <dbReference type="ARBA" id="ARBA00023136"/>
    </source>
</evidence>
<evidence type="ECO:0000256" key="5">
    <source>
        <dbReference type="ARBA" id="ARBA00023014"/>
    </source>
</evidence>
<evidence type="ECO:0000256" key="3">
    <source>
        <dbReference type="ARBA" id="ARBA00022723"/>
    </source>
</evidence>
<protein>
    <submittedName>
        <fullName evidence="10">4Fe-4S binding protein</fullName>
    </submittedName>
</protein>
<feature type="transmembrane region" description="Helical" evidence="8">
    <location>
        <begin position="195"/>
        <end position="217"/>
    </location>
</feature>
<feature type="transmembrane region" description="Helical" evidence="8">
    <location>
        <begin position="156"/>
        <end position="175"/>
    </location>
</feature>
<dbReference type="Pfam" id="PF12801">
    <property type="entry name" value="Fer4_5"/>
    <property type="match status" value="1"/>
</dbReference>
<dbReference type="GO" id="GO:0051536">
    <property type="term" value="F:iron-sulfur cluster binding"/>
    <property type="evidence" value="ECO:0007669"/>
    <property type="project" value="UniProtKB-KW"/>
</dbReference>
<feature type="transmembrane region" description="Helical" evidence="8">
    <location>
        <begin position="313"/>
        <end position="334"/>
    </location>
</feature>
<keyword evidence="6 8" id="KW-0472">Membrane</keyword>
<dbReference type="Pfam" id="PF13237">
    <property type="entry name" value="Fer4_10"/>
    <property type="match status" value="1"/>
</dbReference>
<dbReference type="RefSeq" id="WP_348262706.1">
    <property type="nucleotide sequence ID" value="NZ_CP121196.1"/>
</dbReference>
<keyword evidence="8" id="KW-1133">Transmembrane helix</keyword>
<dbReference type="AlphaFoldDB" id="A0AAU7DJF7"/>
<evidence type="ECO:0000313" key="10">
    <source>
        <dbReference type="EMBL" id="XBH17481.1"/>
    </source>
</evidence>
<dbReference type="SUPFAM" id="SSF54862">
    <property type="entry name" value="4Fe-4S ferredoxins"/>
    <property type="match status" value="1"/>
</dbReference>
<evidence type="ECO:0000259" key="9">
    <source>
        <dbReference type="PROSITE" id="PS51379"/>
    </source>
</evidence>
<evidence type="ECO:0000256" key="8">
    <source>
        <dbReference type="SAM" id="Phobius"/>
    </source>
</evidence>
<dbReference type="Gene3D" id="3.30.70.20">
    <property type="match status" value="1"/>
</dbReference>
<dbReference type="EMBL" id="CP121196">
    <property type="protein sequence ID" value="XBH17481.1"/>
    <property type="molecule type" value="Genomic_DNA"/>
</dbReference>
<keyword evidence="5" id="KW-0411">Iron-sulfur</keyword>
<feature type="region of interest" description="Disordered" evidence="7">
    <location>
        <begin position="1"/>
        <end position="21"/>
    </location>
</feature>
<evidence type="ECO:0000256" key="2">
    <source>
        <dbReference type="ARBA" id="ARBA00022475"/>
    </source>
</evidence>
<gene>
    <name evidence="10" type="ORF">P8935_23310</name>
</gene>